<comment type="caution">
    <text evidence="1">The sequence shown here is derived from an EMBL/GenBank/DDBJ whole genome shotgun (WGS) entry which is preliminary data.</text>
</comment>
<dbReference type="RefSeq" id="WP_377790906.1">
    <property type="nucleotide sequence ID" value="NZ_JBHLYQ010000298.1"/>
</dbReference>
<evidence type="ECO:0000313" key="2">
    <source>
        <dbReference type="Proteomes" id="UP001589788"/>
    </source>
</evidence>
<evidence type="ECO:0000313" key="1">
    <source>
        <dbReference type="EMBL" id="MFC0083164.1"/>
    </source>
</evidence>
<dbReference type="EMBL" id="JBHLYQ010000298">
    <property type="protein sequence ID" value="MFC0083164.1"/>
    <property type="molecule type" value="Genomic_DNA"/>
</dbReference>
<organism evidence="1 2">
    <name type="scientific">Aciditerrimonas ferrireducens</name>
    <dbReference type="NCBI Taxonomy" id="667306"/>
    <lineage>
        <taxon>Bacteria</taxon>
        <taxon>Bacillati</taxon>
        <taxon>Actinomycetota</taxon>
        <taxon>Acidimicrobiia</taxon>
        <taxon>Acidimicrobiales</taxon>
        <taxon>Acidimicrobiaceae</taxon>
        <taxon>Aciditerrimonas</taxon>
    </lineage>
</organism>
<reference evidence="1 2" key="1">
    <citation type="submission" date="2024-09" db="EMBL/GenBank/DDBJ databases">
        <authorList>
            <person name="Sun Q."/>
            <person name="Mori K."/>
        </authorList>
    </citation>
    <scope>NUCLEOTIDE SEQUENCE [LARGE SCALE GENOMIC DNA]</scope>
    <source>
        <strain evidence="1 2">JCM 15389</strain>
    </source>
</reference>
<feature type="non-terminal residue" evidence="1">
    <location>
        <position position="90"/>
    </location>
</feature>
<dbReference type="Proteomes" id="UP001589788">
    <property type="component" value="Unassembled WGS sequence"/>
</dbReference>
<sequence length="90" mass="9119">MSASFAVIVQNPGVVELKYATENVPFDPVVPLDGSEPHAPAGDADSLNVTESFATGVPDGDVTATVNDSDVVPFAGTVNDDPDAACTVTV</sequence>
<proteinExistence type="predicted"/>
<keyword evidence="2" id="KW-1185">Reference proteome</keyword>
<gene>
    <name evidence="1" type="ORF">ACFFRE_13600</name>
</gene>
<name>A0ABV6C643_9ACTN</name>
<protein>
    <submittedName>
        <fullName evidence="1">Uncharacterized protein</fullName>
    </submittedName>
</protein>
<accession>A0ABV6C643</accession>